<evidence type="ECO:0000313" key="3">
    <source>
        <dbReference type="EMBL" id="MFC7070057.1"/>
    </source>
</evidence>
<keyword evidence="1" id="KW-1133">Transmembrane helix</keyword>
<dbReference type="AlphaFoldDB" id="A0ABD5W9Z3"/>
<evidence type="ECO:0000313" key="4">
    <source>
        <dbReference type="Proteomes" id="UP001596461"/>
    </source>
</evidence>
<feature type="domain" description="SHOCT" evidence="2">
    <location>
        <begin position="85"/>
        <end position="111"/>
    </location>
</feature>
<dbReference type="Proteomes" id="UP001596461">
    <property type="component" value="Unassembled WGS sequence"/>
</dbReference>
<dbReference type="EMBL" id="JBHTAH010000008">
    <property type="protein sequence ID" value="MFC7070057.1"/>
    <property type="molecule type" value="Genomic_DNA"/>
</dbReference>
<keyword evidence="1" id="KW-0812">Transmembrane</keyword>
<accession>A0ABD5W9Z3</accession>
<name>A0ABD5W9Z3_9EURY</name>
<evidence type="ECO:0000259" key="2">
    <source>
        <dbReference type="Pfam" id="PF09851"/>
    </source>
</evidence>
<gene>
    <name evidence="3" type="ORF">ACFQL9_10435</name>
</gene>
<feature type="transmembrane region" description="Helical" evidence="1">
    <location>
        <begin position="12"/>
        <end position="38"/>
    </location>
</feature>
<dbReference type="Pfam" id="PF09851">
    <property type="entry name" value="SHOCT"/>
    <property type="match status" value="1"/>
</dbReference>
<evidence type="ECO:0000256" key="1">
    <source>
        <dbReference type="SAM" id="Phobius"/>
    </source>
</evidence>
<dbReference type="InterPro" id="IPR018649">
    <property type="entry name" value="SHOCT"/>
</dbReference>
<keyword evidence="4" id="KW-1185">Reference proteome</keyword>
<keyword evidence="1" id="KW-0472">Membrane</keyword>
<sequence length="115" mass="12829">MTQPDTLVRPLVLVLAAILLLPLLGMTMMLPMMGLWGWGHMAGTGTWGGSWLWLGMWLVPLALLAAGGYAVYTALRRTADDAPDAAIRELRSAYARGDLSDEEFDRRRERLRRSE</sequence>
<feature type="transmembrane region" description="Helical" evidence="1">
    <location>
        <begin position="50"/>
        <end position="72"/>
    </location>
</feature>
<protein>
    <submittedName>
        <fullName evidence="3">SHOCT domain-containing protein</fullName>
    </submittedName>
</protein>
<proteinExistence type="predicted"/>
<dbReference type="RefSeq" id="WP_284033096.1">
    <property type="nucleotide sequence ID" value="NZ_CP126154.1"/>
</dbReference>
<comment type="caution">
    <text evidence="3">The sequence shown here is derived from an EMBL/GenBank/DDBJ whole genome shotgun (WGS) entry which is preliminary data.</text>
</comment>
<organism evidence="3 4">
    <name type="scientific">Halobaculum lipolyticum</name>
    <dbReference type="NCBI Taxonomy" id="3032001"/>
    <lineage>
        <taxon>Archaea</taxon>
        <taxon>Methanobacteriati</taxon>
        <taxon>Methanobacteriota</taxon>
        <taxon>Stenosarchaea group</taxon>
        <taxon>Halobacteria</taxon>
        <taxon>Halobacteriales</taxon>
        <taxon>Haloferacaceae</taxon>
        <taxon>Halobaculum</taxon>
    </lineage>
</organism>
<dbReference type="GeneID" id="81125016"/>
<reference evidence="3 4" key="1">
    <citation type="journal article" date="2019" name="Int. J. Syst. Evol. Microbiol.">
        <title>The Global Catalogue of Microorganisms (GCM) 10K type strain sequencing project: providing services to taxonomists for standard genome sequencing and annotation.</title>
        <authorList>
            <consortium name="The Broad Institute Genomics Platform"/>
            <consortium name="The Broad Institute Genome Sequencing Center for Infectious Disease"/>
            <person name="Wu L."/>
            <person name="Ma J."/>
        </authorList>
    </citation>
    <scope>NUCLEOTIDE SEQUENCE [LARGE SCALE GENOMIC DNA]</scope>
    <source>
        <strain evidence="3 4">DT31</strain>
    </source>
</reference>